<accession>A0A1H2XV25</accession>
<gene>
    <name evidence="2" type="ORF">SAMN05421882_10438</name>
</gene>
<dbReference type="InterPro" id="IPR011335">
    <property type="entry name" value="Restrct_endonuc-II-like"/>
</dbReference>
<dbReference type="Pfam" id="PF04471">
    <property type="entry name" value="Mrr_cat"/>
    <property type="match status" value="1"/>
</dbReference>
<keyword evidence="2" id="KW-0378">Hydrolase</keyword>
<dbReference type="GO" id="GO:0004519">
    <property type="term" value="F:endonuclease activity"/>
    <property type="evidence" value="ECO:0007669"/>
    <property type="project" value="UniProtKB-KW"/>
</dbReference>
<dbReference type="EMBL" id="FNNH01000043">
    <property type="protein sequence ID" value="SDW96605.1"/>
    <property type="molecule type" value="Genomic_DNA"/>
</dbReference>
<feature type="domain" description="Restriction endonuclease type IV Mrr" evidence="1">
    <location>
        <begin position="164"/>
        <end position="270"/>
    </location>
</feature>
<keyword evidence="2" id="KW-0540">Nuclease</keyword>
<reference evidence="2 3" key="1">
    <citation type="submission" date="2016-10" db="EMBL/GenBank/DDBJ databases">
        <authorList>
            <person name="de Groot N.N."/>
        </authorList>
    </citation>
    <scope>NUCLEOTIDE SEQUENCE [LARGE SCALE GENOMIC DNA]</scope>
    <source>
        <strain evidence="2 3">Nm110</strain>
    </source>
</reference>
<organism evidence="2 3">
    <name type="scientific">Nitrosomonas communis</name>
    <dbReference type="NCBI Taxonomy" id="44574"/>
    <lineage>
        <taxon>Bacteria</taxon>
        <taxon>Pseudomonadati</taxon>
        <taxon>Pseudomonadota</taxon>
        <taxon>Betaproteobacteria</taxon>
        <taxon>Nitrosomonadales</taxon>
        <taxon>Nitrosomonadaceae</taxon>
        <taxon>Nitrosomonas</taxon>
    </lineage>
</organism>
<proteinExistence type="predicted"/>
<evidence type="ECO:0000313" key="2">
    <source>
        <dbReference type="EMBL" id="SDW96605.1"/>
    </source>
</evidence>
<sequence length="285" mass="33361">MFDVFTEEIEILVKDGIANLYWYKGDLHKAWLRSGVISSVKDEIVRLRGDDDQELSKRRQMDALYEQLRSGEYNRRLEVSRNFVRILIEQRTFTPQNEKHRIEVAERCALKLREILRQQQKDQEYRDSIRVSAEKASRETYDSKLGELREKFTEAHELPPQKKGYALEKLFTELMRISGLPVEESFKIEGEQFDGAIKYDGHYYLVELKWTTAKTEPKEIGHFFYKVGGELQARGLFIAMNGFSDGAISTLPKGRELKVMLLDGNHFANVIYGHYKFQELLEHAI</sequence>
<dbReference type="GO" id="GO:0009307">
    <property type="term" value="P:DNA restriction-modification system"/>
    <property type="evidence" value="ECO:0007669"/>
    <property type="project" value="InterPro"/>
</dbReference>
<evidence type="ECO:0000313" key="3">
    <source>
        <dbReference type="Proteomes" id="UP000183454"/>
    </source>
</evidence>
<evidence type="ECO:0000259" key="1">
    <source>
        <dbReference type="Pfam" id="PF04471"/>
    </source>
</evidence>
<dbReference type="SUPFAM" id="SSF52980">
    <property type="entry name" value="Restriction endonuclease-like"/>
    <property type="match status" value="1"/>
</dbReference>
<dbReference type="RefSeq" id="WP_074667710.1">
    <property type="nucleotide sequence ID" value="NZ_FNNH01000043.1"/>
</dbReference>
<protein>
    <submittedName>
        <fullName evidence="2">Restriction endonuclease</fullName>
    </submittedName>
</protein>
<dbReference type="Proteomes" id="UP000183454">
    <property type="component" value="Unassembled WGS sequence"/>
</dbReference>
<dbReference type="GO" id="GO:0003677">
    <property type="term" value="F:DNA binding"/>
    <property type="evidence" value="ECO:0007669"/>
    <property type="project" value="InterPro"/>
</dbReference>
<dbReference type="AlphaFoldDB" id="A0A1H2XV25"/>
<dbReference type="InterPro" id="IPR007560">
    <property type="entry name" value="Restrct_endonuc_IV_Mrr"/>
</dbReference>
<name>A0A1H2XV25_9PROT</name>
<keyword evidence="2" id="KW-0255">Endonuclease</keyword>